<dbReference type="EMBL" id="ARZX01000006">
    <property type="protein sequence ID" value="EWH14035.1"/>
    <property type="molecule type" value="Genomic_DNA"/>
</dbReference>
<proteinExistence type="predicted"/>
<gene>
    <name evidence="1" type="ORF">KLA_06887</name>
</gene>
<evidence type="ECO:0000313" key="2">
    <source>
        <dbReference type="Proteomes" id="UP000019275"/>
    </source>
</evidence>
<organism evidence="1 2">
    <name type="scientific">Cellulophaga geojensis KL-A</name>
    <dbReference type="NCBI Taxonomy" id="1328323"/>
    <lineage>
        <taxon>Bacteria</taxon>
        <taxon>Pseudomonadati</taxon>
        <taxon>Bacteroidota</taxon>
        <taxon>Flavobacteriia</taxon>
        <taxon>Flavobacteriales</taxon>
        <taxon>Flavobacteriaceae</taxon>
        <taxon>Cellulophaga</taxon>
    </lineage>
</organism>
<sequence>MSGLKEKIYSKSPHFIQNCIISVFNIKSYKKRYNSNYKEYLKIYKDNNTLSSVELQHLQKEKYQKFLEYTISKSPFYKNLYKNIEDPTLLENIRKLPIVNKEVLRNNTNDIYTIPKNEGSISKTGGTTGKSLEVLFLKEDIEERFAILDNFRNQFGYKLGKKTAWFSGKSLLSTSDVKRNRFWKTDYYYNVRYYSTFHIHQKYLSYYLDNLITYSPEYLVGFPSTMYELAKYGLAQKIDFPSNTIKAIFPTAETITTEIRTVLESFFKTNVYNQYASSEGAPFIIECKNKKLHLELQSGVFEVLDANDQPTQKGRLIVTAFHTHGTPLIRYDIGDEIELSNNSCTCGNNNPTVKQILGRSTDYIYSSETGKINLGNISNCLKGVKGIVQFQIQQHTPEKIQVFVVKDTEIYTKKDEVIFITNLKDRVGDTMEIKLNYVSEIPVEKSGKFRLVKNNIKK</sequence>
<evidence type="ECO:0000313" key="1">
    <source>
        <dbReference type="EMBL" id="EWH14035.1"/>
    </source>
</evidence>
<dbReference type="PANTHER" id="PTHR36932">
    <property type="entry name" value="CAPSULAR POLYSACCHARIDE BIOSYNTHESIS PROTEIN"/>
    <property type="match status" value="1"/>
</dbReference>
<dbReference type="InterPro" id="IPR042099">
    <property type="entry name" value="ANL_N_sf"/>
</dbReference>
<keyword evidence="2" id="KW-1185">Reference proteome</keyword>
<dbReference type="Gene3D" id="3.40.50.12780">
    <property type="entry name" value="N-terminal domain of ligase-like"/>
    <property type="match status" value="1"/>
</dbReference>
<dbReference type="Proteomes" id="UP000019275">
    <property type="component" value="Unassembled WGS sequence"/>
</dbReference>
<reference evidence="1 2" key="1">
    <citation type="journal article" date="2014" name="Genome Announc.">
        <title>Draft Genome Sequence of the Carrageenan-Degrading Bacterium Cellulophaga sp. Strain KL-A, Isolated from Decaying Marine Algae.</title>
        <authorList>
            <person name="Shan D."/>
            <person name="Ying J."/>
            <person name="Li X."/>
            <person name="Gao Z."/>
            <person name="Wei G."/>
            <person name="Shao Z."/>
        </authorList>
    </citation>
    <scope>NUCLEOTIDE SEQUENCE [LARGE SCALE GENOMIC DNA]</scope>
    <source>
        <strain evidence="1 2">KL-A</strain>
    </source>
</reference>
<name>A0ABN0RQ34_9FLAO</name>
<comment type="caution">
    <text evidence="1">The sequence shown here is derived from an EMBL/GenBank/DDBJ whole genome shotgun (WGS) entry which is preliminary data.</text>
</comment>
<dbReference type="RefSeq" id="WP_034644666.1">
    <property type="nucleotide sequence ID" value="NZ_ARZX01000006.1"/>
</dbReference>
<accession>A0ABN0RQ34</accession>
<dbReference type="InterPro" id="IPR053158">
    <property type="entry name" value="CapK_Type1_Caps_Biosynth"/>
</dbReference>
<dbReference type="SUPFAM" id="SSF56801">
    <property type="entry name" value="Acetyl-CoA synthetase-like"/>
    <property type="match status" value="1"/>
</dbReference>
<protein>
    <submittedName>
        <fullName evidence="1">CapK protein</fullName>
    </submittedName>
</protein>
<dbReference type="PANTHER" id="PTHR36932:SF1">
    <property type="entry name" value="CAPSULAR POLYSACCHARIDE BIOSYNTHESIS PROTEIN"/>
    <property type="match status" value="1"/>
</dbReference>